<reference evidence="9 10" key="1">
    <citation type="submission" date="2018-09" db="EMBL/GenBank/DDBJ databases">
        <title>Genome sequencing of strain 6GH32-13.</title>
        <authorList>
            <person name="Weon H.-Y."/>
            <person name="Heo J."/>
            <person name="Kwon S.-W."/>
        </authorList>
    </citation>
    <scope>NUCLEOTIDE SEQUENCE [LARGE SCALE GENOMIC DNA]</scope>
    <source>
        <strain evidence="9 10">5GH32-13</strain>
    </source>
</reference>
<dbReference type="Proteomes" id="UP000263900">
    <property type="component" value="Chromosome"/>
</dbReference>
<organism evidence="9 10">
    <name type="scientific">Paraflavitalea soli</name>
    <dbReference type="NCBI Taxonomy" id="2315862"/>
    <lineage>
        <taxon>Bacteria</taxon>
        <taxon>Pseudomonadati</taxon>
        <taxon>Bacteroidota</taxon>
        <taxon>Chitinophagia</taxon>
        <taxon>Chitinophagales</taxon>
        <taxon>Chitinophagaceae</taxon>
        <taxon>Paraflavitalea</taxon>
    </lineage>
</organism>
<protein>
    <submittedName>
        <fullName evidence="9">ABC transporter permease</fullName>
    </submittedName>
</protein>
<dbReference type="GO" id="GO:0005886">
    <property type="term" value="C:plasma membrane"/>
    <property type="evidence" value="ECO:0007669"/>
    <property type="project" value="UniProtKB-SubCell"/>
</dbReference>
<keyword evidence="10" id="KW-1185">Reference proteome</keyword>
<evidence type="ECO:0000256" key="1">
    <source>
        <dbReference type="ARBA" id="ARBA00004651"/>
    </source>
</evidence>
<evidence type="ECO:0000256" key="5">
    <source>
        <dbReference type="ARBA" id="ARBA00023136"/>
    </source>
</evidence>
<feature type="transmembrane region" description="Helical" evidence="6">
    <location>
        <begin position="325"/>
        <end position="348"/>
    </location>
</feature>
<sequence length="783" mass="87244">MFITTALRNIRRNFSYTFLNVFGLGLGVATCLVIFLVVRNELSYDNYHKKADRTYRVTLNAIDFNPSVSMAIAPAMRSDFPELEISQSWFRYGGMVKIGEHRYNEKGYFFADQQFTSIFDFQWMAGNARTALTAPNTVVLTESMAKKYFGKENAMGQVIRLDNAYDLKVTGIIKDQPANTHIPFLFLVSFETLAKELEPAGMNFYAIMGGTTYIVVPEHYDVDQLRKRIPSFIKSHWGNDIAKDARLPLQPMLDIHYDTRYLGGGASPTVSKNSYKALGAIGLLIIIIAAINFINLSTAQSIKRAKEVGVRKVLGADRRQLIRQFLGETSVLVLVAVVLGTLAASLFLSKATDWLEINIGPAALADPVVMLFIGGLTLLLILLAGVYPAFVQSAFNPISAFKNMRAPVVRGFSLRKSLVVVQFVISQLLIIGTLVVAWQMDFFRNQDLGFNKEAVVSFPLPDRSKREIIRQQLAADPGVKEMSFSSGAPGYSNNFAPFSAPDRGLDKDDVTELKFIDEHYTTMFGIKLLAGAGLVPLQGVDTLNQVLVNETLIHKLGIQNPQEAIGARFKGVGRTLTIKGVVQDFQSESKHKLRRPVILRYNADRLYDVSVKLQSGNMVKTMARIDKMWSTMFPEELFEYEFLDDHIANFYRQEQKLYTAFRLFAGIAILIGCLGLYGLIAFAAIQRTKEVGIRKVLGASMTSIVYLFSKEFIWLIVIAFCIAAPIAYYMMDNWLQNFAYHISIGVGVFLLAIAASFIIAGLTIATQTIKAAVANPVKALRSE</sequence>
<proteinExistence type="predicted"/>
<feature type="transmembrane region" description="Helical" evidence="6">
    <location>
        <begin position="712"/>
        <end position="730"/>
    </location>
</feature>
<evidence type="ECO:0000256" key="4">
    <source>
        <dbReference type="ARBA" id="ARBA00022989"/>
    </source>
</evidence>
<evidence type="ECO:0000259" key="8">
    <source>
        <dbReference type="Pfam" id="PF12704"/>
    </source>
</evidence>
<dbReference type="InterPro" id="IPR050250">
    <property type="entry name" value="Macrolide_Exporter_MacB"/>
</dbReference>
<evidence type="ECO:0000256" key="6">
    <source>
        <dbReference type="SAM" id="Phobius"/>
    </source>
</evidence>
<keyword evidence="3 6" id="KW-0812">Transmembrane</keyword>
<feature type="domain" description="ABC3 transporter permease C-terminal" evidence="7">
    <location>
        <begin position="280"/>
        <end position="393"/>
    </location>
</feature>
<name>A0A3B7MLV2_9BACT</name>
<dbReference type="KEGG" id="pseg:D3H65_16580"/>
<feature type="transmembrane region" description="Helical" evidence="6">
    <location>
        <begin position="277"/>
        <end position="296"/>
    </location>
</feature>
<dbReference type="GO" id="GO:0022857">
    <property type="term" value="F:transmembrane transporter activity"/>
    <property type="evidence" value="ECO:0007669"/>
    <property type="project" value="TreeGrafter"/>
</dbReference>
<evidence type="ECO:0000313" key="9">
    <source>
        <dbReference type="EMBL" id="AXY75494.1"/>
    </source>
</evidence>
<dbReference type="RefSeq" id="WP_119051375.1">
    <property type="nucleotide sequence ID" value="NZ_CP032157.1"/>
</dbReference>
<evidence type="ECO:0000259" key="7">
    <source>
        <dbReference type="Pfam" id="PF02687"/>
    </source>
</evidence>
<dbReference type="PANTHER" id="PTHR30572">
    <property type="entry name" value="MEMBRANE COMPONENT OF TRANSPORTER-RELATED"/>
    <property type="match status" value="1"/>
</dbReference>
<dbReference type="Pfam" id="PF12704">
    <property type="entry name" value="MacB_PCD"/>
    <property type="match status" value="1"/>
</dbReference>
<feature type="transmembrane region" description="Helical" evidence="6">
    <location>
        <begin position="663"/>
        <end position="685"/>
    </location>
</feature>
<dbReference type="InterPro" id="IPR003838">
    <property type="entry name" value="ABC3_permease_C"/>
</dbReference>
<feature type="domain" description="MacB-like periplasmic core" evidence="8">
    <location>
        <begin position="17"/>
        <end position="229"/>
    </location>
</feature>
<dbReference type="OrthoDB" id="1451596at2"/>
<comment type="subcellular location">
    <subcellularLocation>
        <location evidence="1">Cell membrane</location>
        <topology evidence="1">Multi-pass membrane protein</topology>
    </subcellularLocation>
</comment>
<feature type="transmembrane region" description="Helical" evidence="6">
    <location>
        <begin position="742"/>
        <end position="765"/>
    </location>
</feature>
<dbReference type="Pfam" id="PF02687">
    <property type="entry name" value="FtsX"/>
    <property type="match status" value="2"/>
</dbReference>
<evidence type="ECO:0000256" key="3">
    <source>
        <dbReference type="ARBA" id="ARBA00022692"/>
    </source>
</evidence>
<accession>A0A3B7MLV2</accession>
<keyword evidence="4 6" id="KW-1133">Transmembrane helix</keyword>
<gene>
    <name evidence="9" type="ORF">D3H65_16580</name>
</gene>
<feature type="transmembrane region" description="Helical" evidence="6">
    <location>
        <begin position="18"/>
        <end position="38"/>
    </location>
</feature>
<dbReference type="AlphaFoldDB" id="A0A3B7MLV2"/>
<dbReference type="PANTHER" id="PTHR30572:SF18">
    <property type="entry name" value="ABC-TYPE MACROLIDE FAMILY EXPORT SYSTEM PERMEASE COMPONENT 2"/>
    <property type="match status" value="1"/>
</dbReference>
<evidence type="ECO:0000313" key="10">
    <source>
        <dbReference type="Proteomes" id="UP000263900"/>
    </source>
</evidence>
<feature type="transmembrane region" description="Helical" evidence="6">
    <location>
        <begin position="368"/>
        <end position="396"/>
    </location>
</feature>
<dbReference type="InterPro" id="IPR025857">
    <property type="entry name" value="MacB_PCD"/>
</dbReference>
<keyword evidence="5 6" id="KW-0472">Membrane</keyword>
<keyword evidence="2" id="KW-1003">Cell membrane</keyword>
<dbReference type="EMBL" id="CP032157">
    <property type="protein sequence ID" value="AXY75494.1"/>
    <property type="molecule type" value="Genomic_DNA"/>
</dbReference>
<feature type="domain" description="ABC3 transporter permease C-terminal" evidence="7">
    <location>
        <begin position="663"/>
        <end position="775"/>
    </location>
</feature>
<feature type="transmembrane region" description="Helical" evidence="6">
    <location>
        <begin position="417"/>
        <end position="438"/>
    </location>
</feature>
<evidence type="ECO:0000256" key="2">
    <source>
        <dbReference type="ARBA" id="ARBA00022475"/>
    </source>
</evidence>